<organism evidence="10 11">
    <name type="scientific">Microbotryum intermedium</name>
    <dbReference type="NCBI Taxonomy" id="269621"/>
    <lineage>
        <taxon>Eukaryota</taxon>
        <taxon>Fungi</taxon>
        <taxon>Dikarya</taxon>
        <taxon>Basidiomycota</taxon>
        <taxon>Pucciniomycotina</taxon>
        <taxon>Microbotryomycetes</taxon>
        <taxon>Microbotryales</taxon>
        <taxon>Microbotryaceae</taxon>
        <taxon>Microbotryum</taxon>
    </lineage>
</organism>
<protein>
    <submittedName>
        <fullName evidence="10">BQ2448_6100 protein</fullName>
    </submittedName>
</protein>
<feature type="domain" description="Clp ATPase C-terminal" evidence="9">
    <location>
        <begin position="711"/>
        <end position="806"/>
    </location>
</feature>
<evidence type="ECO:0000259" key="9">
    <source>
        <dbReference type="SMART" id="SM01086"/>
    </source>
</evidence>
<dbReference type="Pfam" id="PF07724">
    <property type="entry name" value="AAA_2"/>
    <property type="match status" value="1"/>
</dbReference>
<dbReference type="Proteomes" id="UP000198372">
    <property type="component" value="Unassembled WGS sequence"/>
</dbReference>
<dbReference type="AlphaFoldDB" id="A0A238FIQ7"/>
<evidence type="ECO:0000256" key="1">
    <source>
        <dbReference type="ARBA" id="ARBA00008675"/>
    </source>
</evidence>
<evidence type="ECO:0000256" key="6">
    <source>
        <dbReference type="SAM" id="Coils"/>
    </source>
</evidence>
<dbReference type="InterPro" id="IPR019489">
    <property type="entry name" value="Clp_ATPase_C"/>
</dbReference>
<gene>
    <name evidence="10" type="ORF">BQ2448_6100</name>
</gene>
<dbReference type="PANTHER" id="PTHR11638:SF176">
    <property type="entry name" value="HEAT SHOCK PROTEIN 78, MITOCHONDRIAL"/>
    <property type="match status" value="1"/>
</dbReference>
<feature type="domain" description="AAA+ ATPase" evidence="8">
    <location>
        <begin position="540"/>
        <end position="691"/>
    </location>
</feature>
<feature type="domain" description="AAA+ ATPase" evidence="8">
    <location>
        <begin position="146"/>
        <end position="289"/>
    </location>
</feature>
<keyword evidence="11" id="KW-1185">Reference proteome</keyword>
<dbReference type="GO" id="GO:0043335">
    <property type="term" value="P:protein unfolding"/>
    <property type="evidence" value="ECO:0007669"/>
    <property type="project" value="TreeGrafter"/>
</dbReference>
<dbReference type="InterPro" id="IPR001270">
    <property type="entry name" value="ClpA/B"/>
</dbReference>
<dbReference type="InterPro" id="IPR027417">
    <property type="entry name" value="P-loop_NTPase"/>
</dbReference>
<keyword evidence="4" id="KW-0067">ATP-binding</keyword>
<dbReference type="Pfam" id="PF10431">
    <property type="entry name" value="ClpB_D2-small"/>
    <property type="match status" value="1"/>
</dbReference>
<dbReference type="SUPFAM" id="SSF52540">
    <property type="entry name" value="P-loop containing nucleoside triphosphate hydrolases"/>
    <property type="match status" value="2"/>
</dbReference>
<dbReference type="STRING" id="269621.A0A238FIQ7"/>
<dbReference type="Gene3D" id="1.10.8.60">
    <property type="match status" value="1"/>
</dbReference>
<keyword evidence="6" id="KW-0175">Coiled coil</keyword>
<evidence type="ECO:0000256" key="5">
    <source>
        <dbReference type="ARBA" id="ARBA00023186"/>
    </source>
</evidence>
<proteinExistence type="inferred from homology"/>
<dbReference type="CDD" id="cd19499">
    <property type="entry name" value="RecA-like_ClpB_Hsp104-like"/>
    <property type="match status" value="1"/>
</dbReference>
<evidence type="ECO:0000256" key="4">
    <source>
        <dbReference type="ARBA" id="ARBA00022840"/>
    </source>
</evidence>
<evidence type="ECO:0000313" key="11">
    <source>
        <dbReference type="Proteomes" id="UP000198372"/>
    </source>
</evidence>
<keyword evidence="5" id="KW-0143">Chaperone</keyword>
<evidence type="ECO:0000259" key="8">
    <source>
        <dbReference type="SMART" id="SM00382"/>
    </source>
</evidence>
<reference evidence="11" key="1">
    <citation type="submission" date="2016-09" db="EMBL/GenBank/DDBJ databases">
        <authorList>
            <person name="Jeantristanb JTB J.-T."/>
            <person name="Ricardo R."/>
        </authorList>
    </citation>
    <scope>NUCLEOTIDE SEQUENCE [LARGE SCALE GENOMIC DNA]</scope>
</reference>
<dbReference type="GO" id="GO:0016887">
    <property type="term" value="F:ATP hydrolysis activity"/>
    <property type="evidence" value="ECO:0007669"/>
    <property type="project" value="InterPro"/>
</dbReference>
<dbReference type="GO" id="GO:0005759">
    <property type="term" value="C:mitochondrial matrix"/>
    <property type="evidence" value="ECO:0007669"/>
    <property type="project" value="TreeGrafter"/>
</dbReference>
<keyword evidence="2" id="KW-0677">Repeat</keyword>
<accession>A0A238FIQ7</accession>
<dbReference type="EMBL" id="FMSP01000019">
    <property type="protein sequence ID" value="SCV73670.1"/>
    <property type="molecule type" value="Genomic_DNA"/>
</dbReference>
<dbReference type="Gene3D" id="3.40.50.300">
    <property type="entry name" value="P-loop containing nucleotide triphosphate hydrolases"/>
    <property type="match status" value="3"/>
</dbReference>
<evidence type="ECO:0000256" key="2">
    <source>
        <dbReference type="ARBA" id="ARBA00022737"/>
    </source>
</evidence>
<dbReference type="CDD" id="cd00009">
    <property type="entry name" value="AAA"/>
    <property type="match status" value="1"/>
</dbReference>
<feature type="coiled-coil region" evidence="6">
    <location>
        <begin position="358"/>
        <end position="438"/>
    </location>
</feature>
<dbReference type="InterPro" id="IPR041546">
    <property type="entry name" value="ClpA/ClpB_AAA_lid"/>
</dbReference>
<dbReference type="PROSITE" id="PS00871">
    <property type="entry name" value="CLPAB_2"/>
    <property type="match status" value="1"/>
</dbReference>
<dbReference type="Pfam" id="PF00004">
    <property type="entry name" value="AAA"/>
    <property type="match status" value="1"/>
</dbReference>
<dbReference type="FunFam" id="3.40.50.300:FF:000025">
    <property type="entry name" value="ATP-dependent Clp protease subunit"/>
    <property type="match status" value="1"/>
</dbReference>
<dbReference type="PANTHER" id="PTHR11638">
    <property type="entry name" value="ATP-DEPENDENT CLP PROTEASE"/>
    <property type="match status" value="1"/>
</dbReference>
<evidence type="ECO:0000256" key="7">
    <source>
        <dbReference type="SAM" id="MobiDB-lite"/>
    </source>
</evidence>
<dbReference type="Pfam" id="PF17871">
    <property type="entry name" value="AAA_lid_9"/>
    <property type="match status" value="1"/>
</dbReference>
<dbReference type="SMART" id="SM01086">
    <property type="entry name" value="ClpB_D2-small"/>
    <property type="match status" value="1"/>
</dbReference>
<keyword evidence="3" id="KW-0547">Nucleotide-binding</keyword>
<feature type="compositionally biased region" description="Polar residues" evidence="7">
    <location>
        <begin position="40"/>
        <end position="65"/>
    </location>
</feature>
<comment type="similarity">
    <text evidence="1">Belongs to the ClpA/ClpB family.</text>
</comment>
<dbReference type="InterPro" id="IPR003593">
    <property type="entry name" value="AAA+_ATPase"/>
</dbReference>
<dbReference type="OrthoDB" id="47330at2759"/>
<name>A0A238FIQ7_9BASI</name>
<dbReference type="GO" id="GO:0042026">
    <property type="term" value="P:protein refolding"/>
    <property type="evidence" value="ECO:0007669"/>
    <property type="project" value="TreeGrafter"/>
</dbReference>
<feature type="compositionally biased region" description="Gly residues" evidence="7">
    <location>
        <begin position="80"/>
        <end position="92"/>
    </location>
</feature>
<dbReference type="InterPro" id="IPR028299">
    <property type="entry name" value="ClpA/B_CS2"/>
</dbReference>
<dbReference type="GO" id="GO:0005524">
    <property type="term" value="F:ATP binding"/>
    <property type="evidence" value="ECO:0007669"/>
    <property type="project" value="UniProtKB-KW"/>
</dbReference>
<evidence type="ECO:0000313" key="10">
    <source>
        <dbReference type="EMBL" id="SCV73670.1"/>
    </source>
</evidence>
<evidence type="ECO:0000256" key="3">
    <source>
        <dbReference type="ARBA" id="ARBA00022741"/>
    </source>
</evidence>
<dbReference type="GO" id="GO:0034605">
    <property type="term" value="P:cellular response to heat"/>
    <property type="evidence" value="ECO:0007669"/>
    <property type="project" value="TreeGrafter"/>
</dbReference>
<dbReference type="InterPro" id="IPR050130">
    <property type="entry name" value="ClpA_ClpB"/>
</dbReference>
<feature type="region of interest" description="Disordered" evidence="7">
    <location>
        <begin position="40"/>
        <end position="99"/>
    </location>
</feature>
<dbReference type="InterPro" id="IPR003959">
    <property type="entry name" value="ATPase_AAA_core"/>
</dbReference>
<dbReference type="SMART" id="SM00382">
    <property type="entry name" value="AAA"/>
    <property type="match status" value="2"/>
</dbReference>
<sequence>MLQRTTLRYLNSTAAPSLRHAHRHGWPARPTSIQGIISVTQHQQQPPAPRTSLQARSFSHSTPRQAQAPPPPPGGNSNNAGGGGGGGGGGFPIGNIFGGQHKREPGVALKEHGVDLTELARQGKLDPVIARDDEVRRTIQILSRRTKNNPVLVGAAGVGKTAIIESLAQRLVAGEVPESLKGKKLISIDLASIMSGTAVRGSFEGKLKDLIADIEDAKGQIIVFIDEIHQLLGLGKTEGSLTGSNMLKPALARGLQLAGATTWNEFRELEKDAALLRRFQKVTIEEPSAEQAITMLRGSKSRMEVHHGVIVSDAAIVAAVTYSQRYITDRQLPDKAIDLIDEAAAALRLARESKPEQLEALEQHLTTLQIELSSLGKDQDEASRSRREVLVDEIAELKDKVSKMEKEWRDERDRGERIRQAKEELERKRFELEEAVRMGYFDKASELRYSTIPKLEAQIPKDGQEAAEAGQARVTASDVARVVAKATGIPVSSLMRGDRARLIDLESILRQRVVGQEPALHAVAEAVRLSRAGLHNPNRPVASFLFLGPTGVGKTELSKALAAELTGTDRLITLNMSEYHDKHTAARLVGAPPGFVGYEDGGELSVVRRHPHSVILFDEFEKAHPSVANILLQILDEGALTDSHGRKLDFKNTTIILTSNIGSDILMRPESISPNGEVTLAARDLVLERVRSLYPPELLNRLDEQIVFNSLSPTHVASIIDMRLHEIQQMLNTNERKIQLSIDPEAKDWLAREAYQPRWGAREVNRLLNKVVRQQLASAILKGTIRDGDTARFRVTEDGKAVELVPVNEAEELGAGAKRDSDELLHADEV</sequence>
<dbReference type="FunFam" id="3.40.50.300:FF:000120">
    <property type="entry name" value="ATP-dependent chaperone ClpB"/>
    <property type="match status" value="1"/>
</dbReference>
<dbReference type="PRINTS" id="PR00300">
    <property type="entry name" value="CLPPROTEASEA"/>
</dbReference>